<keyword evidence="14" id="KW-1185">Reference proteome</keyword>
<keyword evidence="6 10" id="KW-0630">Potassium</keyword>
<dbReference type="GO" id="GO:0015079">
    <property type="term" value="F:potassium ion transmembrane transporter activity"/>
    <property type="evidence" value="ECO:0007669"/>
    <property type="project" value="UniProtKB-UniRule"/>
</dbReference>
<feature type="transmembrane region" description="Helical" evidence="10">
    <location>
        <begin position="325"/>
        <end position="344"/>
    </location>
</feature>
<feature type="transmembrane region" description="Helical" evidence="10">
    <location>
        <begin position="144"/>
        <end position="163"/>
    </location>
</feature>
<organism evidence="13 14">
    <name type="scientific">Aristolochia fimbriata</name>
    <name type="common">White veined hardy Dutchman's pipe vine</name>
    <dbReference type="NCBI Taxonomy" id="158543"/>
    <lineage>
        <taxon>Eukaryota</taxon>
        <taxon>Viridiplantae</taxon>
        <taxon>Streptophyta</taxon>
        <taxon>Embryophyta</taxon>
        <taxon>Tracheophyta</taxon>
        <taxon>Spermatophyta</taxon>
        <taxon>Magnoliopsida</taxon>
        <taxon>Magnoliidae</taxon>
        <taxon>Piperales</taxon>
        <taxon>Aristolochiaceae</taxon>
        <taxon>Aristolochia</taxon>
    </lineage>
</organism>
<evidence type="ECO:0000256" key="3">
    <source>
        <dbReference type="ARBA" id="ARBA00022448"/>
    </source>
</evidence>
<feature type="transmembrane region" description="Helical" evidence="10">
    <location>
        <begin position="245"/>
        <end position="262"/>
    </location>
</feature>
<dbReference type="AlphaFoldDB" id="A0AAV7EA72"/>
<comment type="subcellular location">
    <subcellularLocation>
        <location evidence="1 10">Membrane</location>
        <topology evidence="1 10">Multi-pass membrane protein</topology>
    </subcellularLocation>
</comment>
<proteinExistence type="inferred from homology"/>
<evidence type="ECO:0000256" key="4">
    <source>
        <dbReference type="ARBA" id="ARBA00022538"/>
    </source>
</evidence>
<evidence type="ECO:0000256" key="10">
    <source>
        <dbReference type="RuleBase" id="RU321113"/>
    </source>
</evidence>
<feature type="transmembrane region" description="Helical" evidence="10">
    <location>
        <begin position="297"/>
        <end position="318"/>
    </location>
</feature>
<evidence type="ECO:0000256" key="8">
    <source>
        <dbReference type="ARBA" id="ARBA00023065"/>
    </source>
</evidence>
<reference evidence="13 14" key="1">
    <citation type="submission" date="2021-07" db="EMBL/GenBank/DDBJ databases">
        <title>The Aristolochia fimbriata genome: insights into angiosperm evolution, floral development and chemical biosynthesis.</title>
        <authorList>
            <person name="Jiao Y."/>
        </authorList>
    </citation>
    <scope>NUCLEOTIDE SEQUENCE [LARGE SCALE GENOMIC DNA]</scope>
    <source>
        <strain evidence="13">IBCAS-2021</strain>
        <tissue evidence="13">Leaf</tissue>
    </source>
</reference>
<keyword evidence="8 10" id="KW-0406">Ion transport</keyword>
<comment type="similarity">
    <text evidence="2 10">Belongs to the HAK/KUP transporter (TC 2.A.72.3) family.</text>
</comment>
<evidence type="ECO:0000259" key="12">
    <source>
        <dbReference type="Pfam" id="PF22776"/>
    </source>
</evidence>
<keyword evidence="7 10" id="KW-1133">Transmembrane helix</keyword>
<dbReference type="PANTHER" id="PTHR30540:SF97">
    <property type="entry name" value="POTASSIUM TRANSPORTER"/>
    <property type="match status" value="1"/>
</dbReference>
<feature type="transmembrane region" description="Helical" evidence="10">
    <location>
        <begin position="65"/>
        <end position="87"/>
    </location>
</feature>
<evidence type="ECO:0000256" key="6">
    <source>
        <dbReference type="ARBA" id="ARBA00022958"/>
    </source>
</evidence>
<dbReference type="PANTHER" id="PTHR30540">
    <property type="entry name" value="OSMOTIC STRESS POTASSIUM TRANSPORTER"/>
    <property type="match status" value="1"/>
</dbReference>
<accession>A0AAV7EA72</accession>
<dbReference type="Proteomes" id="UP000825729">
    <property type="component" value="Unassembled WGS sequence"/>
</dbReference>
<dbReference type="InterPro" id="IPR053951">
    <property type="entry name" value="K_trans_N"/>
</dbReference>
<dbReference type="EMBL" id="JAINDJ010000006">
    <property type="protein sequence ID" value="KAG9445030.1"/>
    <property type="molecule type" value="Genomic_DNA"/>
</dbReference>
<dbReference type="Pfam" id="PF22776">
    <property type="entry name" value="K_trans_C"/>
    <property type="match status" value="1"/>
</dbReference>
<comment type="caution">
    <text evidence="13">The sequence shown here is derived from an EMBL/GenBank/DDBJ whole genome shotgun (WGS) entry which is preliminary data.</text>
</comment>
<evidence type="ECO:0000256" key="2">
    <source>
        <dbReference type="ARBA" id="ARBA00008440"/>
    </source>
</evidence>
<dbReference type="InterPro" id="IPR053952">
    <property type="entry name" value="K_trans_C"/>
</dbReference>
<protein>
    <recommendedName>
        <fullName evidence="10">Potassium transporter</fullName>
    </recommendedName>
</protein>
<gene>
    <name evidence="13" type="ORF">H6P81_016370</name>
</gene>
<evidence type="ECO:0000259" key="11">
    <source>
        <dbReference type="Pfam" id="PF02705"/>
    </source>
</evidence>
<comment type="caution">
    <text evidence="10">Lacks conserved residue(s) required for the propagation of feature annotation.</text>
</comment>
<evidence type="ECO:0000256" key="7">
    <source>
        <dbReference type="ARBA" id="ARBA00022989"/>
    </source>
</evidence>
<comment type="function">
    <text evidence="10">Potassium transporter.</text>
</comment>
<sequence length="611" mass="68312">MSVFSASSALERSLSQLFHQLFSASPKREDSLSADLSKYVPLPSACAILIGLFTLQHYGTHKIGFIFAPIISLWLLFIGSVGAYNIFHWDRQVICALSPSYMYRFFKDGDKNRWRSLGGVLLCIAGSEAMFADLGHFSKKSVKFAFGFLVYPSLVLCYMGQTAHMSANDYNGQTIHFLGASMPGSAHHGFTVLALFATAVGSQAAITGIFSIISQCLALGCFPRVKVVHTSNKIYGQVYIPDINWILLLLCLAITIGFRDIARIGNAAGLAIITGMLATTCLMSLIISLYWEKNILFSALFLTFFGAIEAMYFSACVLNFNKGAWFLIFFVVVLMVLMLAWHYGTMKKYEFDLHNRVCMEWLTDLGPSLGVARVPGIGFIYTDLVRGIPAFFSHFVTNLPAFHQVLIFVSYKSVPVPYVPPSSQYLIGRLGPKEYRVYRCVVRYGYCDTIRDKDNFEDLLIRRIGEFISVEDPDSEALTFSEGRMVVIGNLEEGRNAFIPHIESEVGQSSAMKTQLGSPPRRKRVRFLLPPESPRMRPSVREELQEIADARDYGTAYFLGKTHLSVRKGTNILKKIVLGIYIFLDKNCREPYVALNIPIAALVEVGMVYTI</sequence>
<feature type="domain" description="K+ potassium transporter integral membrane" evidence="11">
    <location>
        <begin position="33"/>
        <end position="363"/>
    </location>
</feature>
<feature type="transmembrane region" description="Helical" evidence="10">
    <location>
        <begin position="269"/>
        <end position="291"/>
    </location>
</feature>
<evidence type="ECO:0000313" key="14">
    <source>
        <dbReference type="Proteomes" id="UP000825729"/>
    </source>
</evidence>
<keyword evidence="4 10" id="KW-0633">Potassium transport</keyword>
<dbReference type="InterPro" id="IPR003855">
    <property type="entry name" value="K+_transporter"/>
</dbReference>
<name>A0AAV7EA72_ARIFI</name>
<keyword evidence="5 10" id="KW-0812">Transmembrane</keyword>
<keyword evidence="9 10" id="KW-0472">Membrane</keyword>
<dbReference type="Pfam" id="PF02705">
    <property type="entry name" value="K_trans"/>
    <property type="match status" value="1"/>
</dbReference>
<dbReference type="NCBIfam" id="TIGR00794">
    <property type="entry name" value="kup"/>
    <property type="match status" value="1"/>
</dbReference>
<keyword evidence="3" id="KW-0813">Transport</keyword>
<evidence type="ECO:0000256" key="5">
    <source>
        <dbReference type="ARBA" id="ARBA00022692"/>
    </source>
</evidence>
<dbReference type="GO" id="GO:0016020">
    <property type="term" value="C:membrane"/>
    <property type="evidence" value="ECO:0007669"/>
    <property type="project" value="UniProtKB-SubCell"/>
</dbReference>
<evidence type="ECO:0000256" key="1">
    <source>
        <dbReference type="ARBA" id="ARBA00004141"/>
    </source>
</evidence>
<evidence type="ECO:0000256" key="9">
    <source>
        <dbReference type="ARBA" id="ARBA00023136"/>
    </source>
</evidence>
<feature type="domain" description="K+ potassium transporter C-terminal" evidence="12">
    <location>
        <begin position="376"/>
        <end position="611"/>
    </location>
</feature>
<evidence type="ECO:0000313" key="13">
    <source>
        <dbReference type="EMBL" id="KAG9445030.1"/>
    </source>
</evidence>